<protein>
    <recommendedName>
        <fullName evidence="3">Lipoprotein</fullName>
    </recommendedName>
</protein>
<reference evidence="1 2" key="1">
    <citation type="submission" date="2021-01" db="EMBL/GenBank/DDBJ databases">
        <title>Chryseolinea sp. Jin1 Genome sequencing and assembly.</title>
        <authorList>
            <person name="Kim I."/>
        </authorList>
    </citation>
    <scope>NUCLEOTIDE SEQUENCE [LARGE SCALE GENOMIC DNA]</scope>
    <source>
        <strain evidence="1 2">Jin1</strain>
    </source>
</reference>
<gene>
    <name evidence="1" type="ORF">JI741_24650</name>
</gene>
<dbReference type="Proteomes" id="UP000613030">
    <property type="component" value="Unassembled WGS sequence"/>
</dbReference>
<comment type="caution">
    <text evidence="1">The sequence shown here is derived from an EMBL/GenBank/DDBJ whole genome shotgun (WGS) entry which is preliminary data.</text>
</comment>
<dbReference type="PROSITE" id="PS51257">
    <property type="entry name" value="PROKAR_LIPOPROTEIN"/>
    <property type="match status" value="1"/>
</dbReference>
<dbReference type="EMBL" id="JAERRB010000011">
    <property type="protein sequence ID" value="MBL0744446.1"/>
    <property type="molecule type" value="Genomic_DNA"/>
</dbReference>
<dbReference type="RefSeq" id="WP_202014102.1">
    <property type="nucleotide sequence ID" value="NZ_JAERRB010000011.1"/>
</dbReference>
<organism evidence="1 2">
    <name type="scientific">Chryseolinea lacunae</name>
    <dbReference type="NCBI Taxonomy" id="2801331"/>
    <lineage>
        <taxon>Bacteria</taxon>
        <taxon>Pseudomonadati</taxon>
        <taxon>Bacteroidota</taxon>
        <taxon>Cytophagia</taxon>
        <taxon>Cytophagales</taxon>
        <taxon>Fulvivirgaceae</taxon>
        <taxon>Chryseolinea</taxon>
    </lineage>
</organism>
<proteinExistence type="predicted"/>
<keyword evidence="2" id="KW-1185">Reference proteome</keyword>
<evidence type="ECO:0000313" key="2">
    <source>
        <dbReference type="Proteomes" id="UP000613030"/>
    </source>
</evidence>
<evidence type="ECO:0008006" key="3">
    <source>
        <dbReference type="Google" id="ProtNLM"/>
    </source>
</evidence>
<sequence length="189" mass="22076">MMHKGFGLLASLALLLGQGCEPEVELIRTFVTRQGEHYALPRVVESLQSRTLAFDAMFNETAIYDFGDPALQSNKNKLLGFSDCNSLHHENSARFAWQWLNGRLEIYAYCYANRERLEQFVGVVDLNEFNHYRIEIREDHYAFFLNNDPPVFIKRGNTCERGVYYMLWPYFGGHIPAPHNVQIFIRLYE</sequence>
<name>A0ABS1KYB9_9BACT</name>
<accession>A0ABS1KYB9</accession>
<evidence type="ECO:0000313" key="1">
    <source>
        <dbReference type="EMBL" id="MBL0744446.1"/>
    </source>
</evidence>